<feature type="compositionally biased region" description="Basic and acidic residues" evidence="1">
    <location>
        <begin position="84"/>
        <end position="97"/>
    </location>
</feature>
<dbReference type="OrthoDB" id="2434756at2759"/>
<dbReference type="InterPro" id="IPR009622">
    <property type="entry name" value="NDUFAF4"/>
</dbReference>
<dbReference type="PANTHER" id="PTHR13338">
    <property type="entry name" value="UPF0240 PROTEIN"/>
    <property type="match status" value="1"/>
</dbReference>
<evidence type="ECO:0000256" key="1">
    <source>
        <dbReference type="SAM" id="MobiDB-lite"/>
    </source>
</evidence>
<protein>
    <submittedName>
        <fullName evidence="3">Protein NDUFAF4 homolog</fullName>
    </submittedName>
</protein>
<dbReference type="Pfam" id="PF06784">
    <property type="entry name" value="UPF0240"/>
    <property type="match status" value="1"/>
</dbReference>
<dbReference type="KEGG" id="soy:115879803"/>
<evidence type="ECO:0000313" key="2">
    <source>
        <dbReference type="Proteomes" id="UP000504635"/>
    </source>
</evidence>
<organism evidence="2 3">
    <name type="scientific">Sitophilus oryzae</name>
    <name type="common">Rice weevil</name>
    <name type="synonym">Curculio oryzae</name>
    <dbReference type="NCBI Taxonomy" id="7048"/>
    <lineage>
        <taxon>Eukaryota</taxon>
        <taxon>Metazoa</taxon>
        <taxon>Ecdysozoa</taxon>
        <taxon>Arthropoda</taxon>
        <taxon>Hexapoda</taxon>
        <taxon>Insecta</taxon>
        <taxon>Pterygota</taxon>
        <taxon>Neoptera</taxon>
        <taxon>Endopterygota</taxon>
        <taxon>Coleoptera</taxon>
        <taxon>Polyphaga</taxon>
        <taxon>Cucujiformia</taxon>
        <taxon>Curculionidae</taxon>
        <taxon>Dryophthorinae</taxon>
        <taxon>Sitophilus</taxon>
    </lineage>
</organism>
<proteinExistence type="predicted"/>
<dbReference type="FunCoup" id="A0A6J2XNM1">
    <property type="interactions" value="517"/>
</dbReference>
<dbReference type="InParanoid" id="A0A6J2XNM1"/>
<accession>A0A6J2XNM1</accession>
<reference evidence="3" key="1">
    <citation type="submission" date="2025-08" db="UniProtKB">
        <authorList>
            <consortium name="RefSeq"/>
        </authorList>
    </citation>
    <scope>IDENTIFICATION</scope>
    <source>
        <tissue evidence="3">Gonads</tissue>
    </source>
</reference>
<gene>
    <name evidence="3" type="primary">LOC115879803</name>
</gene>
<keyword evidence="2" id="KW-1185">Reference proteome</keyword>
<dbReference type="GO" id="GO:0005739">
    <property type="term" value="C:mitochondrion"/>
    <property type="evidence" value="ECO:0007669"/>
    <property type="project" value="TreeGrafter"/>
</dbReference>
<dbReference type="RefSeq" id="XP_030752661.1">
    <property type="nucleotide sequence ID" value="XM_030896801.1"/>
</dbReference>
<sequence>MGKVLSSIKHPFRNFNLEDRAHKIIGQSKPIPAPRHAKDEIDIQRLKEDYSEAFEESLKKNEQLDKHLKDVYVVSNDRVHDWKIKENPDRPLPKDRTQSGPFLFGHKDPDRVPIGKVILKDALTFISQHQNDPKTHSPSKIAEDYKLSKETVENVLKYYRIFEIYLPDKKTNAKFAGPSIPESYKLTSLERFLPPPVKNKKDES</sequence>
<feature type="region of interest" description="Disordered" evidence="1">
    <location>
        <begin position="84"/>
        <end position="105"/>
    </location>
</feature>
<evidence type="ECO:0000313" key="3">
    <source>
        <dbReference type="RefSeq" id="XP_030752661.1"/>
    </source>
</evidence>
<dbReference type="GO" id="GO:0032981">
    <property type="term" value="P:mitochondrial respiratory chain complex I assembly"/>
    <property type="evidence" value="ECO:0007669"/>
    <property type="project" value="InterPro"/>
</dbReference>
<name>A0A6J2XNM1_SITOR</name>
<dbReference type="Proteomes" id="UP000504635">
    <property type="component" value="Unplaced"/>
</dbReference>
<dbReference type="GeneID" id="115879803"/>
<dbReference type="AlphaFoldDB" id="A0A6J2XNM1"/>
<dbReference type="PANTHER" id="PTHR13338:SF4">
    <property type="entry name" value="NADH DEHYDROGENASE [UBIQUINONE] 1 ALPHA SUBCOMPLEX ASSEMBLY FACTOR 4"/>
    <property type="match status" value="1"/>
</dbReference>